<dbReference type="Proteomes" id="UP000460435">
    <property type="component" value="Unassembled WGS sequence"/>
</dbReference>
<name>A0A7K3M5P5_9ACTN</name>
<sequence length="234" mass="24218">MDDPLARVAALDGVGTAAAHARDAVDALLGHRAMRNQAARLASESAVRGARASAALEGGNAEAVEDPFLQGALRAVAEVPELATLWERAPRQVLARLHVLAARDLVQDADALGRPRPASDHARLDQILQIATGATTAPGVVVAAVVHGELRSIRPFGVADGVVARAVERVVLVARGVDTKAVTIPEAGHLALARAYEPLLEAYATATPDGVGAWIRHCADAYARGAEEGLALVS</sequence>
<evidence type="ECO:0000313" key="3">
    <source>
        <dbReference type="Proteomes" id="UP000460435"/>
    </source>
</evidence>
<dbReference type="RefSeq" id="WP_162450421.1">
    <property type="nucleotide sequence ID" value="NZ_WLZY01000003.1"/>
</dbReference>
<reference evidence="2 3" key="1">
    <citation type="submission" date="2019-11" db="EMBL/GenBank/DDBJ databases">
        <authorList>
            <person name="Li X.-J."/>
            <person name="Feng X.-M."/>
        </authorList>
    </citation>
    <scope>NUCLEOTIDE SEQUENCE [LARGE SCALE GENOMIC DNA]</scope>
    <source>
        <strain evidence="2 3">XMNu-373</strain>
    </source>
</reference>
<dbReference type="AlphaFoldDB" id="A0A7K3M5P5"/>
<gene>
    <name evidence="2" type="ORF">F7O44_11795</name>
</gene>
<evidence type="ECO:0000259" key="1">
    <source>
        <dbReference type="PROSITE" id="PS51459"/>
    </source>
</evidence>
<proteinExistence type="predicted"/>
<dbReference type="EMBL" id="WLZY01000003">
    <property type="protein sequence ID" value="NDL57758.1"/>
    <property type="molecule type" value="Genomic_DNA"/>
</dbReference>
<accession>A0A7K3M5P5</accession>
<feature type="domain" description="Fido" evidence="1">
    <location>
        <begin position="89"/>
        <end position="217"/>
    </location>
</feature>
<evidence type="ECO:0000313" key="2">
    <source>
        <dbReference type="EMBL" id="NDL57758.1"/>
    </source>
</evidence>
<dbReference type="PROSITE" id="PS51459">
    <property type="entry name" value="FIDO"/>
    <property type="match status" value="1"/>
</dbReference>
<comment type="caution">
    <text evidence="2">The sequence shown here is derived from an EMBL/GenBank/DDBJ whole genome shotgun (WGS) entry which is preliminary data.</text>
</comment>
<keyword evidence="3" id="KW-1185">Reference proteome</keyword>
<dbReference type="InterPro" id="IPR003812">
    <property type="entry name" value="Fido"/>
</dbReference>
<organism evidence="2 3">
    <name type="scientific">Phytoactinopolyspora mesophila</name>
    <dbReference type="NCBI Taxonomy" id="2650750"/>
    <lineage>
        <taxon>Bacteria</taxon>
        <taxon>Bacillati</taxon>
        <taxon>Actinomycetota</taxon>
        <taxon>Actinomycetes</taxon>
        <taxon>Jiangellales</taxon>
        <taxon>Jiangellaceae</taxon>
        <taxon>Phytoactinopolyspora</taxon>
    </lineage>
</organism>
<protein>
    <submittedName>
        <fullName evidence="2">Oxidoreductase</fullName>
    </submittedName>
</protein>